<dbReference type="OrthoDB" id="9801472at2"/>
<gene>
    <name evidence="6" type="ORF">FH607_026045</name>
</gene>
<proteinExistence type="predicted"/>
<dbReference type="GO" id="GO:0006412">
    <property type="term" value="P:translation"/>
    <property type="evidence" value="ECO:0007669"/>
    <property type="project" value="UniProtKB-KW"/>
</dbReference>
<dbReference type="GO" id="GO:0003924">
    <property type="term" value="F:GTPase activity"/>
    <property type="evidence" value="ECO:0007669"/>
    <property type="project" value="InterPro"/>
</dbReference>
<dbReference type="EMBL" id="VDLY02000020">
    <property type="protein sequence ID" value="KAB8161348.1"/>
    <property type="molecule type" value="Genomic_DNA"/>
</dbReference>
<dbReference type="InterPro" id="IPR005225">
    <property type="entry name" value="Small_GTP-bd"/>
</dbReference>
<protein>
    <submittedName>
        <fullName evidence="6">GTP-binding protein</fullName>
    </submittedName>
</protein>
<dbReference type="InterPro" id="IPR000795">
    <property type="entry name" value="T_Tr_GTP-bd_dom"/>
</dbReference>
<evidence type="ECO:0000313" key="6">
    <source>
        <dbReference type="EMBL" id="KAB8161348.1"/>
    </source>
</evidence>
<dbReference type="PRINTS" id="PR01037">
    <property type="entry name" value="TCRTETOQM"/>
</dbReference>
<dbReference type="SMART" id="SM00889">
    <property type="entry name" value="EFG_IV"/>
    <property type="match status" value="1"/>
</dbReference>
<dbReference type="Gene3D" id="3.40.50.300">
    <property type="entry name" value="P-loop containing nucleotide triphosphate hydrolases"/>
    <property type="match status" value="1"/>
</dbReference>
<keyword evidence="1" id="KW-0547">Nucleotide-binding</keyword>
<dbReference type="InterPro" id="IPR005517">
    <property type="entry name" value="Transl_elong_EFG/EF2_IV"/>
</dbReference>
<dbReference type="RefSeq" id="WP_139673624.1">
    <property type="nucleotide sequence ID" value="NZ_VDLY02000020.1"/>
</dbReference>
<dbReference type="InterPro" id="IPR027417">
    <property type="entry name" value="P-loop_NTPase"/>
</dbReference>
<dbReference type="Gene3D" id="2.40.30.10">
    <property type="entry name" value="Translation factors"/>
    <property type="match status" value="1"/>
</dbReference>
<dbReference type="Gene3D" id="3.30.70.870">
    <property type="entry name" value="Elongation Factor G (Translational Gtpase), domain 3"/>
    <property type="match status" value="1"/>
</dbReference>
<reference evidence="6" key="1">
    <citation type="submission" date="2019-10" db="EMBL/GenBank/DDBJ databases">
        <title>Nonomuraea sp. nov., isolated from Phyllanthus amarus.</title>
        <authorList>
            <person name="Klykleung N."/>
            <person name="Tanasupawat S."/>
        </authorList>
    </citation>
    <scope>NUCLEOTIDE SEQUENCE [LARGE SCALE GENOMIC DNA]</scope>
    <source>
        <strain evidence="6">3MP-10</strain>
    </source>
</reference>
<feature type="domain" description="Tr-type G" evidence="5">
    <location>
        <begin position="1"/>
        <end position="252"/>
    </location>
</feature>
<name>A0A5N6A1Y8_9ACTN</name>
<dbReference type="InterPro" id="IPR031157">
    <property type="entry name" value="G_TR_CS"/>
</dbReference>
<dbReference type="SUPFAM" id="SSF54211">
    <property type="entry name" value="Ribosomal protein S5 domain 2-like"/>
    <property type="match status" value="1"/>
</dbReference>
<dbReference type="Pfam" id="PF03764">
    <property type="entry name" value="EFG_IV"/>
    <property type="match status" value="1"/>
</dbReference>
<accession>A0A5N6A1Y8</accession>
<dbReference type="SUPFAM" id="SSF52540">
    <property type="entry name" value="P-loop containing nucleoside triphosphate hydrolases"/>
    <property type="match status" value="1"/>
</dbReference>
<dbReference type="PROSITE" id="PS51722">
    <property type="entry name" value="G_TR_2"/>
    <property type="match status" value="1"/>
</dbReference>
<dbReference type="Proteomes" id="UP000314251">
    <property type="component" value="Unassembled WGS sequence"/>
</dbReference>
<dbReference type="InterPro" id="IPR009000">
    <property type="entry name" value="Transl_B-barrel_sf"/>
</dbReference>
<feature type="region of interest" description="Disordered" evidence="4">
    <location>
        <begin position="625"/>
        <end position="656"/>
    </location>
</feature>
<evidence type="ECO:0000256" key="4">
    <source>
        <dbReference type="SAM" id="MobiDB-lite"/>
    </source>
</evidence>
<keyword evidence="7" id="KW-1185">Reference proteome</keyword>
<dbReference type="GO" id="GO:0005525">
    <property type="term" value="F:GTP binding"/>
    <property type="evidence" value="ECO:0007669"/>
    <property type="project" value="UniProtKB-KW"/>
</dbReference>
<dbReference type="PANTHER" id="PTHR43261">
    <property type="entry name" value="TRANSLATION ELONGATION FACTOR G-RELATED"/>
    <property type="match status" value="1"/>
</dbReference>
<dbReference type="Pfam" id="PF00009">
    <property type="entry name" value="GTP_EFTU"/>
    <property type="match status" value="1"/>
</dbReference>
<comment type="caution">
    <text evidence="6">The sequence shown here is derived from an EMBL/GenBank/DDBJ whole genome shotgun (WGS) entry which is preliminary data.</text>
</comment>
<dbReference type="InterPro" id="IPR020568">
    <property type="entry name" value="Ribosomal_Su5_D2-typ_SF"/>
</dbReference>
<dbReference type="Gene3D" id="3.30.230.10">
    <property type="match status" value="1"/>
</dbReference>
<dbReference type="SUPFAM" id="SSF54980">
    <property type="entry name" value="EF-G C-terminal domain-like"/>
    <property type="match status" value="2"/>
</dbReference>
<dbReference type="NCBIfam" id="TIGR00231">
    <property type="entry name" value="small_GTP"/>
    <property type="match status" value="1"/>
</dbReference>
<keyword evidence="2" id="KW-0648">Protein biosynthesis</keyword>
<evidence type="ECO:0000313" key="7">
    <source>
        <dbReference type="Proteomes" id="UP000314251"/>
    </source>
</evidence>
<evidence type="ECO:0000256" key="3">
    <source>
        <dbReference type="ARBA" id="ARBA00023134"/>
    </source>
</evidence>
<dbReference type="InterPro" id="IPR014721">
    <property type="entry name" value="Ribsml_uS5_D2-typ_fold_subgr"/>
</dbReference>
<dbReference type="GO" id="GO:0032790">
    <property type="term" value="P:ribosome disassembly"/>
    <property type="evidence" value="ECO:0007669"/>
    <property type="project" value="TreeGrafter"/>
</dbReference>
<dbReference type="InterPro" id="IPR000640">
    <property type="entry name" value="EFG_V-like"/>
</dbReference>
<dbReference type="PROSITE" id="PS00301">
    <property type="entry name" value="G_TR_1"/>
    <property type="match status" value="1"/>
</dbReference>
<dbReference type="AlphaFoldDB" id="A0A5N6A1Y8"/>
<organism evidence="6 7">
    <name type="scientific">Streptomyces mimosae</name>
    <dbReference type="NCBI Taxonomy" id="2586635"/>
    <lineage>
        <taxon>Bacteria</taxon>
        <taxon>Bacillati</taxon>
        <taxon>Actinomycetota</taxon>
        <taxon>Actinomycetes</taxon>
        <taxon>Kitasatosporales</taxon>
        <taxon>Streptomycetaceae</taxon>
        <taxon>Streptomyces</taxon>
    </lineage>
</organism>
<evidence type="ECO:0000259" key="5">
    <source>
        <dbReference type="PROSITE" id="PS51722"/>
    </source>
</evidence>
<dbReference type="InterPro" id="IPR035647">
    <property type="entry name" value="EFG_III/V"/>
</dbReference>
<dbReference type="PANTHER" id="PTHR43261:SF1">
    <property type="entry name" value="RIBOSOME-RELEASING FACTOR 2, MITOCHONDRIAL"/>
    <property type="match status" value="1"/>
</dbReference>
<evidence type="ECO:0000256" key="2">
    <source>
        <dbReference type="ARBA" id="ARBA00022917"/>
    </source>
</evidence>
<keyword evidence="3" id="KW-0342">GTP-binding</keyword>
<dbReference type="Pfam" id="PF00679">
    <property type="entry name" value="EFG_C"/>
    <property type="match status" value="1"/>
</dbReference>
<dbReference type="PRINTS" id="PR00315">
    <property type="entry name" value="ELONGATNFCT"/>
</dbReference>
<evidence type="ECO:0000256" key="1">
    <source>
        <dbReference type="ARBA" id="ARBA00022741"/>
    </source>
</evidence>
<sequence length="671" mass="71151">MSTLNIGVLAHVDAGKTSLTERLLFDNGAIARLGSVDTGDTRTDAGELERERGITIRTAVAPFALGDRRINLVDTPGHPDFIAEVERALSVLDAAVLVLSAVEGVQAQTRVLMRSLRRMGLPTLLFVNKIDRAGARPAALLADIRARLTPAAVPLTTVLDAGSRRAVALARSLAEPAVAAEVAEALAERDETLLARLVEDRPPSGGELGALLAAHTSAGLAHPVLAGSALTGEGVPALTRALAALSPPRKPREASAPAGTVFAVERGADGAKVAYLRLFDGELRARRRVTFRRREPGGAEGEFGGRIGRIEVVAPGVGPDAGGPGPGPGERPLRAGEIGRLHGLPGVRIGDRIGSPPRAAEPAHFAPPSLETVVAPARPEQKVALHAALTALADEDPLIRTRTAFDGTLSVLLYGAVQREVIGERLRRDFGVDAVFAPVTPVYFERPAGVGESLSELRKRGPNEFWATVGLRVEPLPPGSGVRFERNVEWGAMPRAFHQAVAEAVFHSLRQGLYNWEVTDCRVTLFRVGHHAPNSVAADFRGLTPVVLMRALRAAGTHVFEPCLTLEIEIPPDTLGAVTAQLATVEGRVLTSAERGDAWLLTAEVPSRLAPELLAALPELTRGEGIALSRPEGDRRMRGTPPSRPRHTGNPLDAHEYKRYLTLGTSGTGYA</sequence>
<dbReference type="SUPFAM" id="SSF50447">
    <property type="entry name" value="Translation proteins"/>
    <property type="match status" value="1"/>
</dbReference>